<organism evidence="2 3">
    <name type="scientific">Amorphotheca resinae ATCC 22711</name>
    <dbReference type="NCBI Taxonomy" id="857342"/>
    <lineage>
        <taxon>Eukaryota</taxon>
        <taxon>Fungi</taxon>
        <taxon>Dikarya</taxon>
        <taxon>Ascomycota</taxon>
        <taxon>Pezizomycotina</taxon>
        <taxon>Leotiomycetes</taxon>
        <taxon>Helotiales</taxon>
        <taxon>Amorphothecaceae</taxon>
        <taxon>Amorphotheca</taxon>
    </lineage>
</organism>
<name>A0A2T3ARA5_AMORE</name>
<feature type="chain" id="PRO_5015494904" description="Secreted protein" evidence="1">
    <location>
        <begin position="19"/>
        <end position="107"/>
    </location>
</feature>
<dbReference type="GeneID" id="36574122"/>
<feature type="signal peptide" evidence="1">
    <location>
        <begin position="1"/>
        <end position="18"/>
    </location>
</feature>
<dbReference type="AlphaFoldDB" id="A0A2T3ARA5"/>
<keyword evidence="3" id="KW-1185">Reference proteome</keyword>
<dbReference type="InParanoid" id="A0A2T3ARA5"/>
<evidence type="ECO:0000313" key="2">
    <source>
        <dbReference type="EMBL" id="PSS08801.1"/>
    </source>
</evidence>
<gene>
    <name evidence="2" type="ORF">M430DRAFT_31479</name>
</gene>
<accession>A0A2T3ARA5</accession>
<evidence type="ECO:0008006" key="4">
    <source>
        <dbReference type="Google" id="ProtNLM"/>
    </source>
</evidence>
<dbReference type="RefSeq" id="XP_024717199.1">
    <property type="nucleotide sequence ID" value="XM_024866041.1"/>
</dbReference>
<dbReference type="Proteomes" id="UP000241818">
    <property type="component" value="Unassembled WGS sequence"/>
</dbReference>
<keyword evidence="1" id="KW-0732">Signal</keyword>
<sequence length="107" mass="11703">MNLGWLGWVLMCCYLLTPRHDSFSTCLSQGMSHPLAEVKHPYARLDLRNIQDIPSFLSSHAPSTTPRALRWISYLDSSAFSRGDLAGVGVVRALPASRSAVNEAATS</sequence>
<dbReference type="EMBL" id="KZ679018">
    <property type="protein sequence ID" value="PSS08801.1"/>
    <property type="molecule type" value="Genomic_DNA"/>
</dbReference>
<protein>
    <recommendedName>
        <fullName evidence="4">Secreted protein</fullName>
    </recommendedName>
</protein>
<proteinExistence type="predicted"/>
<evidence type="ECO:0000256" key="1">
    <source>
        <dbReference type="SAM" id="SignalP"/>
    </source>
</evidence>
<evidence type="ECO:0000313" key="3">
    <source>
        <dbReference type="Proteomes" id="UP000241818"/>
    </source>
</evidence>
<reference evidence="2 3" key="1">
    <citation type="journal article" date="2018" name="New Phytol.">
        <title>Comparative genomics and transcriptomics depict ericoid mycorrhizal fungi as versatile saprotrophs and plant mutualists.</title>
        <authorList>
            <person name="Martino E."/>
            <person name="Morin E."/>
            <person name="Grelet G.A."/>
            <person name="Kuo A."/>
            <person name="Kohler A."/>
            <person name="Daghino S."/>
            <person name="Barry K.W."/>
            <person name="Cichocki N."/>
            <person name="Clum A."/>
            <person name="Dockter R.B."/>
            <person name="Hainaut M."/>
            <person name="Kuo R.C."/>
            <person name="LaButti K."/>
            <person name="Lindahl B.D."/>
            <person name="Lindquist E.A."/>
            <person name="Lipzen A."/>
            <person name="Khouja H.R."/>
            <person name="Magnuson J."/>
            <person name="Murat C."/>
            <person name="Ohm R.A."/>
            <person name="Singer S.W."/>
            <person name="Spatafora J.W."/>
            <person name="Wang M."/>
            <person name="Veneault-Fourrey C."/>
            <person name="Henrissat B."/>
            <person name="Grigoriev I.V."/>
            <person name="Martin F.M."/>
            <person name="Perotto S."/>
        </authorList>
    </citation>
    <scope>NUCLEOTIDE SEQUENCE [LARGE SCALE GENOMIC DNA]</scope>
    <source>
        <strain evidence="2 3">ATCC 22711</strain>
    </source>
</reference>